<feature type="compositionally biased region" description="Basic residues" evidence="1">
    <location>
        <begin position="103"/>
        <end position="115"/>
    </location>
</feature>
<dbReference type="KEGG" id="fmr:Fuma_04147"/>
<gene>
    <name evidence="3" type="ORF">Fuma_04147</name>
</gene>
<feature type="transmembrane region" description="Helical" evidence="2">
    <location>
        <begin position="126"/>
        <end position="146"/>
    </location>
</feature>
<dbReference type="Proteomes" id="UP000187735">
    <property type="component" value="Chromosome"/>
</dbReference>
<dbReference type="AlphaFoldDB" id="A0A1P8WKC8"/>
<keyword evidence="2" id="KW-0812">Transmembrane</keyword>
<evidence type="ECO:0000313" key="3">
    <source>
        <dbReference type="EMBL" id="APZ94515.1"/>
    </source>
</evidence>
<feature type="transmembrane region" description="Helical" evidence="2">
    <location>
        <begin position="161"/>
        <end position="180"/>
    </location>
</feature>
<keyword evidence="2" id="KW-1133">Transmembrane helix</keyword>
<name>A0A1P8WKC8_9PLAN</name>
<keyword evidence="2" id="KW-0472">Membrane</keyword>
<sequence length="190" mass="19981">MMNVPTLKKFLMNEKIRVVCGECDKKLACPASAAGRKVKCPSCGTTIRVPGADRGGETSGTPTRKKRRAPETGAGRRRRPSAAGNDNPYQSPAPGSADDMPPRSKKGAKRSKKKPASGDLHWSRKMIVGAGIMGASLASNAVQLAIQGPPNMRTAEGKGQALGQAFVTIGGLIFGLVIVVRSFRANRGKN</sequence>
<evidence type="ECO:0000313" key="4">
    <source>
        <dbReference type="Proteomes" id="UP000187735"/>
    </source>
</evidence>
<organism evidence="3 4">
    <name type="scientific">Fuerstiella marisgermanici</name>
    <dbReference type="NCBI Taxonomy" id="1891926"/>
    <lineage>
        <taxon>Bacteria</taxon>
        <taxon>Pseudomonadati</taxon>
        <taxon>Planctomycetota</taxon>
        <taxon>Planctomycetia</taxon>
        <taxon>Planctomycetales</taxon>
        <taxon>Planctomycetaceae</taxon>
        <taxon>Fuerstiella</taxon>
    </lineage>
</organism>
<reference evidence="3 4" key="1">
    <citation type="journal article" date="2016" name="Front. Microbiol.">
        <title>Fuerstia marisgermanicae gen. nov., sp. nov., an Unusual Member of the Phylum Planctomycetes from the German Wadden Sea.</title>
        <authorList>
            <person name="Kohn T."/>
            <person name="Heuer A."/>
            <person name="Jogler M."/>
            <person name="Vollmers J."/>
            <person name="Boedeker C."/>
            <person name="Bunk B."/>
            <person name="Rast P."/>
            <person name="Borchert D."/>
            <person name="Glockner I."/>
            <person name="Freese H.M."/>
            <person name="Klenk H.P."/>
            <person name="Overmann J."/>
            <person name="Kaster A.K."/>
            <person name="Rohde M."/>
            <person name="Wiegand S."/>
            <person name="Jogler C."/>
        </authorList>
    </citation>
    <scope>NUCLEOTIDE SEQUENCE [LARGE SCALE GENOMIC DNA]</scope>
    <source>
        <strain evidence="3 4">NH11</strain>
    </source>
</reference>
<dbReference type="EMBL" id="CP017641">
    <property type="protein sequence ID" value="APZ94515.1"/>
    <property type="molecule type" value="Genomic_DNA"/>
</dbReference>
<evidence type="ECO:0000256" key="2">
    <source>
        <dbReference type="SAM" id="Phobius"/>
    </source>
</evidence>
<keyword evidence="4" id="KW-1185">Reference proteome</keyword>
<evidence type="ECO:0000256" key="1">
    <source>
        <dbReference type="SAM" id="MobiDB-lite"/>
    </source>
</evidence>
<proteinExistence type="predicted"/>
<feature type="region of interest" description="Disordered" evidence="1">
    <location>
        <begin position="36"/>
        <end position="122"/>
    </location>
</feature>
<protein>
    <submittedName>
        <fullName evidence="3">Uncharacterized protein</fullName>
    </submittedName>
</protein>
<accession>A0A1P8WKC8</accession>